<proteinExistence type="predicted"/>
<accession>A0A1G2FWD7</accession>
<dbReference type="Proteomes" id="UP000177126">
    <property type="component" value="Unassembled WGS sequence"/>
</dbReference>
<protein>
    <submittedName>
        <fullName evidence="1">Uncharacterized protein</fullName>
    </submittedName>
</protein>
<name>A0A1G2FWD7_9BACT</name>
<reference evidence="1 2" key="1">
    <citation type="journal article" date="2016" name="Nat. Commun.">
        <title>Thousands of microbial genomes shed light on interconnected biogeochemical processes in an aquifer system.</title>
        <authorList>
            <person name="Anantharaman K."/>
            <person name="Brown C.T."/>
            <person name="Hug L.A."/>
            <person name="Sharon I."/>
            <person name="Castelle C.J."/>
            <person name="Probst A.J."/>
            <person name="Thomas B.C."/>
            <person name="Singh A."/>
            <person name="Wilkins M.J."/>
            <person name="Karaoz U."/>
            <person name="Brodie E.L."/>
            <person name="Williams K.H."/>
            <person name="Hubbard S.S."/>
            <person name="Banfield J.F."/>
        </authorList>
    </citation>
    <scope>NUCLEOTIDE SEQUENCE [LARGE SCALE GENOMIC DNA]</scope>
</reference>
<dbReference type="SUPFAM" id="SSF143100">
    <property type="entry name" value="TTHA1013/TTHA0281-like"/>
    <property type="match status" value="1"/>
</dbReference>
<comment type="caution">
    <text evidence="1">The sequence shown here is derived from an EMBL/GenBank/DDBJ whole genome shotgun (WGS) entry which is preliminary data.</text>
</comment>
<dbReference type="InterPro" id="IPR035069">
    <property type="entry name" value="TTHA1013/TTHA0281-like"/>
</dbReference>
<evidence type="ECO:0000313" key="1">
    <source>
        <dbReference type="EMBL" id="OGZ42389.1"/>
    </source>
</evidence>
<dbReference type="AlphaFoldDB" id="A0A1G2FWD7"/>
<evidence type="ECO:0000313" key="2">
    <source>
        <dbReference type="Proteomes" id="UP000177126"/>
    </source>
</evidence>
<dbReference type="EMBL" id="MHNF01000001">
    <property type="protein sequence ID" value="OGZ42389.1"/>
    <property type="molecule type" value="Genomic_DNA"/>
</dbReference>
<gene>
    <name evidence="1" type="ORF">A3B04_00505</name>
</gene>
<organism evidence="1 2">
    <name type="scientific">Candidatus Portnoybacteria bacterium RIFCSPLOWO2_02_FULL_39_11</name>
    <dbReference type="NCBI Taxonomy" id="1802001"/>
    <lineage>
        <taxon>Bacteria</taxon>
        <taxon>Candidatus Portnoyibacteriota</taxon>
    </lineage>
</organism>
<sequence length="109" mass="12699">MRYKNTLKNGLVRYIVFKEDGKWYAVALEFNIIEEGDDPREVLILLFEAIQGYIESARKIKARPQILNQKSDKEYEDLWSVLQRRKTSVTVEKNIPSVYTFGERALAAA</sequence>